<organism evidence="1">
    <name type="scientific">viral metagenome</name>
    <dbReference type="NCBI Taxonomy" id="1070528"/>
    <lineage>
        <taxon>unclassified sequences</taxon>
        <taxon>metagenomes</taxon>
        <taxon>organismal metagenomes</taxon>
    </lineage>
</organism>
<proteinExistence type="predicted"/>
<name>A0A6H1ZCR0_9ZZZZ</name>
<dbReference type="EMBL" id="MT143988">
    <property type="protein sequence ID" value="QJA45328.1"/>
    <property type="molecule type" value="Genomic_DNA"/>
</dbReference>
<reference evidence="1" key="1">
    <citation type="submission" date="2020-03" db="EMBL/GenBank/DDBJ databases">
        <title>The deep terrestrial virosphere.</title>
        <authorList>
            <person name="Holmfeldt K."/>
            <person name="Nilsson E."/>
            <person name="Simone D."/>
            <person name="Lopez-Fernandez M."/>
            <person name="Wu X."/>
            <person name="de Brujin I."/>
            <person name="Lundin D."/>
            <person name="Andersson A."/>
            <person name="Bertilsson S."/>
            <person name="Dopson M."/>
        </authorList>
    </citation>
    <scope>NUCLEOTIDE SEQUENCE</scope>
    <source>
        <strain evidence="1">TM448A00204</strain>
        <strain evidence="2">TM448B00128</strain>
    </source>
</reference>
<accession>A0A6H1ZCR0</accession>
<protein>
    <submittedName>
        <fullName evidence="1">Uncharacterized protein</fullName>
    </submittedName>
</protein>
<gene>
    <name evidence="1" type="ORF">TM448A00204_0073</name>
    <name evidence="2" type="ORF">TM448B00128_0023</name>
</gene>
<sequence length="73" mass="8491">MPRITKAMLEERMDSLIRENIALRKTTDHFKEVNELLKQRQFDVTAFCTMHAEGTTALAHALTDLRVIIQKLH</sequence>
<dbReference type="EMBL" id="MT144590">
    <property type="protein sequence ID" value="QJH93648.1"/>
    <property type="molecule type" value="Genomic_DNA"/>
</dbReference>
<evidence type="ECO:0000313" key="2">
    <source>
        <dbReference type="EMBL" id="QJH93648.1"/>
    </source>
</evidence>
<dbReference type="AlphaFoldDB" id="A0A6H1ZCR0"/>
<evidence type="ECO:0000313" key="1">
    <source>
        <dbReference type="EMBL" id="QJA45328.1"/>
    </source>
</evidence>